<dbReference type="EMBL" id="CAJVPU010000193">
    <property type="protein sequence ID" value="CAG8443326.1"/>
    <property type="molecule type" value="Genomic_DNA"/>
</dbReference>
<dbReference type="Proteomes" id="UP000789702">
    <property type="component" value="Unassembled WGS sequence"/>
</dbReference>
<organism evidence="1 2">
    <name type="scientific">Dentiscutata heterogama</name>
    <dbReference type="NCBI Taxonomy" id="1316150"/>
    <lineage>
        <taxon>Eukaryota</taxon>
        <taxon>Fungi</taxon>
        <taxon>Fungi incertae sedis</taxon>
        <taxon>Mucoromycota</taxon>
        <taxon>Glomeromycotina</taxon>
        <taxon>Glomeromycetes</taxon>
        <taxon>Diversisporales</taxon>
        <taxon>Gigasporaceae</taxon>
        <taxon>Dentiscutata</taxon>
    </lineage>
</organism>
<name>A0ACA9JZ57_9GLOM</name>
<keyword evidence="2" id="KW-1185">Reference proteome</keyword>
<evidence type="ECO:0000313" key="1">
    <source>
        <dbReference type="EMBL" id="CAG8443326.1"/>
    </source>
</evidence>
<sequence length="89" mass="10129">EIIESSLLISFACKNIDNENEANENETSSNKEPKFVLGYKLFIKLSDGTSLLAKWFEESFKAEYSKLTARKSDIGIYITITQPSIFQNK</sequence>
<feature type="non-terminal residue" evidence="1">
    <location>
        <position position="1"/>
    </location>
</feature>
<gene>
    <name evidence="1" type="ORF">DHETER_LOCUS406</name>
</gene>
<comment type="caution">
    <text evidence="1">The sequence shown here is derived from an EMBL/GenBank/DDBJ whole genome shotgun (WGS) entry which is preliminary data.</text>
</comment>
<protein>
    <submittedName>
        <fullName evidence="1">14456_t:CDS:1</fullName>
    </submittedName>
</protein>
<proteinExistence type="predicted"/>
<reference evidence="1" key="1">
    <citation type="submission" date="2021-06" db="EMBL/GenBank/DDBJ databases">
        <authorList>
            <person name="Kallberg Y."/>
            <person name="Tangrot J."/>
            <person name="Rosling A."/>
        </authorList>
    </citation>
    <scope>NUCLEOTIDE SEQUENCE</scope>
    <source>
        <strain evidence="1">IL203A</strain>
    </source>
</reference>
<accession>A0ACA9JZ57</accession>
<evidence type="ECO:0000313" key="2">
    <source>
        <dbReference type="Proteomes" id="UP000789702"/>
    </source>
</evidence>